<dbReference type="InterPro" id="IPR008929">
    <property type="entry name" value="Chondroitin_lyas"/>
</dbReference>
<dbReference type="EMBL" id="CP147247">
    <property type="protein sequence ID" value="WYJ91733.1"/>
    <property type="molecule type" value="Genomic_DNA"/>
</dbReference>
<keyword evidence="4" id="KW-0456">Lyase</keyword>
<dbReference type="GO" id="GO:0016829">
    <property type="term" value="F:lyase activity"/>
    <property type="evidence" value="ECO:0007669"/>
    <property type="project" value="UniProtKB-KW"/>
</dbReference>
<evidence type="ECO:0000256" key="1">
    <source>
        <dbReference type="ARBA" id="ARBA00004418"/>
    </source>
</evidence>
<dbReference type="InterPro" id="IPR012480">
    <property type="entry name" value="Hepar_II_III_C"/>
</dbReference>
<dbReference type="AlphaFoldDB" id="A0A242K3T2"/>
<dbReference type="RefSeq" id="WP_086350772.1">
    <property type="nucleotide sequence ID" value="NZ_CP147247.1"/>
</dbReference>
<comment type="subcellular location">
    <subcellularLocation>
        <location evidence="1">Periplasm</location>
    </subcellularLocation>
</comment>
<evidence type="ECO:0000256" key="3">
    <source>
        <dbReference type="ARBA" id="ARBA00022764"/>
    </source>
</evidence>
<evidence type="ECO:0000256" key="2">
    <source>
        <dbReference type="ARBA" id="ARBA00022729"/>
    </source>
</evidence>
<reference evidence="7" key="2">
    <citation type="submission" date="2017-05" db="EMBL/GenBank/DDBJ databases">
        <authorList>
            <consortium name="The Broad Institute Genomics Platform"/>
            <consortium name="The Broad Institute Genomic Center for Infectious Diseases"/>
            <person name="Earl A."/>
            <person name="Manson A."/>
            <person name="Schwartman J."/>
            <person name="Gilmore M."/>
            <person name="Abouelleil A."/>
            <person name="Cao P."/>
            <person name="Chapman S."/>
            <person name="Cusick C."/>
            <person name="Shea T."/>
            <person name="Young S."/>
            <person name="Neafsey D."/>
            <person name="Nusbaum C."/>
            <person name="Birren B."/>
        </authorList>
    </citation>
    <scope>NUCLEOTIDE SEQUENCE</scope>
    <source>
        <strain evidence="7">9E7_DIV0242</strain>
    </source>
</reference>
<dbReference type="Pfam" id="PF07940">
    <property type="entry name" value="Hepar_II_III_C"/>
    <property type="match status" value="1"/>
</dbReference>
<dbReference type="GO" id="GO:0042597">
    <property type="term" value="C:periplasmic space"/>
    <property type="evidence" value="ECO:0007669"/>
    <property type="project" value="UniProtKB-SubCell"/>
</dbReference>
<dbReference type="SUPFAM" id="SSF48230">
    <property type="entry name" value="Chondroitin AC/alginate lyase"/>
    <property type="match status" value="1"/>
</dbReference>
<gene>
    <name evidence="7" type="ORF">A5888_003501</name>
    <name evidence="6" type="ORF">A5888_003795</name>
</gene>
<keyword evidence="3" id="KW-0574">Periplasm</keyword>
<evidence type="ECO:0000313" key="8">
    <source>
        <dbReference type="Proteomes" id="UP000195141"/>
    </source>
</evidence>
<dbReference type="OrthoDB" id="7335480at2"/>
<accession>A0A242K3T2</accession>
<evidence type="ECO:0000256" key="4">
    <source>
        <dbReference type="ARBA" id="ARBA00023239"/>
    </source>
</evidence>
<keyword evidence="8" id="KW-1185">Reference proteome</keyword>
<evidence type="ECO:0000313" key="7">
    <source>
        <dbReference type="EMBL" id="WYJ91733.1"/>
    </source>
</evidence>
<keyword evidence="2" id="KW-0732">Signal</keyword>
<name>A0A242K3T2_9ENTE</name>
<proteinExistence type="predicted"/>
<reference evidence="7" key="3">
    <citation type="submission" date="2024-03" db="EMBL/GenBank/DDBJ databases">
        <title>The Genome Sequence of Enterococcus sp. DIV0242b.</title>
        <authorList>
            <consortium name="The Broad Institute Genomics Platform"/>
            <consortium name="The Broad Institute Microbial Omics Core"/>
            <consortium name="The Broad Institute Genomic Center for Infectious Diseases"/>
            <person name="Earl A."/>
            <person name="Manson A."/>
            <person name="Gilmore M."/>
            <person name="Schwartman J."/>
            <person name="Shea T."/>
            <person name="Abouelleil A."/>
            <person name="Cao P."/>
            <person name="Chapman S."/>
            <person name="Cusick C."/>
            <person name="Young S."/>
            <person name="Neafsey D."/>
            <person name="Nusbaum C."/>
            <person name="Birren B."/>
        </authorList>
    </citation>
    <scope>NUCLEOTIDE SEQUENCE</scope>
    <source>
        <strain evidence="7">9E7_DIV0242</strain>
    </source>
</reference>
<dbReference type="PANTHER" id="PTHR39210">
    <property type="entry name" value="HEPARIN-SULFATE LYASE"/>
    <property type="match status" value="1"/>
</dbReference>
<dbReference type="PANTHER" id="PTHR39210:SF1">
    <property type="entry name" value="HEPARIN-SULFATE LYASE"/>
    <property type="match status" value="1"/>
</dbReference>
<feature type="domain" description="Heparinase II/III-like C-terminal" evidence="5">
    <location>
        <begin position="407"/>
        <end position="564"/>
    </location>
</feature>
<reference evidence="6" key="1">
    <citation type="submission" date="2017-05" db="EMBL/GenBank/DDBJ databases">
        <title>The Genome Sequence of Enterococcus sp. 9E7_DIV0242.</title>
        <authorList>
            <consortium name="The Broad Institute Genomics Platform"/>
            <consortium name="The Broad Institute Genomic Center for Infectious Diseases"/>
            <person name="Earl A."/>
            <person name="Manson A."/>
            <person name="Schwartman J."/>
            <person name="Gilmore M."/>
            <person name="Abouelleil A."/>
            <person name="Cao P."/>
            <person name="Chapman S."/>
            <person name="Cusick C."/>
            <person name="Shea T."/>
            <person name="Young S."/>
            <person name="Neafsey D."/>
            <person name="Nusbaum C."/>
            <person name="Birren B."/>
        </authorList>
    </citation>
    <scope>NUCLEOTIDE SEQUENCE [LARGE SCALE GENOMIC DNA]</scope>
    <source>
        <strain evidence="6">9E7_DIV0242</strain>
    </source>
</reference>
<dbReference type="Proteomes" id="UP000195141">
    <property type="component" value="Chromosome"/>
</dbReference>
<organism evidence="6">
    <name type="scientific">Candidatus Enterococcus clewellii</name>
    <dbReference type="NCBI Taxonomy" id="1834193"/>
    <lineage>
        <taxon>Bacteria</taxon>
        <taxon>Bacillati</taxon>
        <taxon>Bacillota</taxon>
        <taxon>Bacilli</taxon>
        <taxon>Lactobacillales</taxon>
        <taxon>Enterococcaceae</taxon>
        <taxon>Enterococcus</taxon>
    </lineage>
</organism>
<dbReference type="Gene3D" id="2.70.98.70">
    <property type="match status" value="1"/>
</dbReference>
<evidence type="ECO:0000259" key="5">
    <source>
        <dbReference type="Pfam" id="PF07940"/>
    </source>
</evidence>
<sequence>MRIDFRKNVQTKAENFDLLIQELGGFMDDWQDDPKWLSGWRHNYFCDQDGTFLNYEPSQPKEHRCTTCGKIYTDQKKNNAWVTITRNKTISAMRYATVLYLKTDQQRYLDFVKKTLLFYAQNYNEFPVHIKNTILTDMGEYERVQGDIEKGLVYFDPRTTDWLFADYEIQFQGPGKIMAQGLSEAIALIRMLFCYTVLQEEFEEEEKEQLVEQLIRPARIFLKQQQFIAHNITLWRETAIQIMDLITGEFSEEQLQRPYGIYEHLKTGLTKDGFWYEGSVHYHHYVLEALSYLAYFMMLYEKKDQYLEESITEMAMFSYHLAFETGIFPNPNDGWPNVNLKTYLNVFELAAAAYEENHTLQDIYQAVKQLAIPRQPLPIEDELYLENSSTTGVLINCSKRYTKQIEKGTKHFTNSKLSVLRNRTFNIFMKYGVLSLSHAHFDPYSIEFTVKDELFSKDLSNVGYGSELVHRWYNTPLGHNSIIIDEQFNNILYHSALEEASDTSLTVRSNDIYEDTQVSRSIDLKERRFTVCSKVKTKRESTIDIVQHFDKESLVIINGENLSEAREIPLYKEHLNEEIVHSSNKMIDQNTLDLRDNETRTTIHFNSERPFTVYIMKTVGNPSNEERLTLIFRFENQKQAALNMIVETLKENGNDQL</sequence>
<dbReference type="Gene3D" id="1.50.10.100">
    <property type="entry name" value="Chondroitin AC/alginate lyase"/>
    <property type="match status" value="1"/>
</dbReference>
<dbReference type="EMBL" id="NGMM01000007">
    <property type="protein sequence ID" value="OTP11696.1"/>
    <property type="molecule type" value="Genomic_DNA"/>
</dbReference>
<evidence type="ECO:0000313" key="6">
    <source>
        <dbReference type="EMBL" id="OTP11696.1"/>
    </source>
</evidence>
<protein>
    <recommendedName>
        <fullName evidence="5">Heparinase II/III-like C-terminal domain-containing protein</fullName>
    </recommendedName>
</protein>